<keyword evidence="2" id="KW-1185">Reference proteome</keyword>
<dbReference type="RefSeq" id="WP_375520074.1">
    <property type="nucleotide sequence ID" value="NZ_JBHIRY010000008.1"/>
</dbReference>
<reference evidence="1 2" key="1">
    <citation type="submission" date="2024-09" db="EMBL/GenBank/DDBJ databases">
        <title>Paenibacillus zeirhizospherea sp. nov., isolated from surface of the maize (Zea mays) roots in a horticulture field, Hungary.</title>
        <authorList>
            <person name="Marton D."/>
            <person name="Farkas M."/>
            <person name="Bedics A."/>
            <person name="Toth E."/>
            <person name="Tancsics A."/>
            <person name="Boka K."/>
            <person name="Marati G."/>
            <person name="Kriszt B."/>
            <person name="Cserhati M."/>
        </authorList>
    </citation>
    <scope>NUCLEOTIDE SEQUENCE [LARGE SCALE GENOMIC DNA]</scope>
    <source>
        <strain evidence="1 2">JCM 18446</strain>
    </source>
</reference>
<evidence type="ECO:0000313" key="1">
    <source>
        <dbReference type="EMBL" id="MFB5760930.1"/>
    </source>
</evidence>
<accession>A0ABV5C2W7</accession>
<name>A0ABV5C2W7_9BACL</name>
<dbReference type="EMBL" id="JBHIRY010000008">
    <property type="protein sequence ID" value="MFB5760930.1"/>
    <property type="molecule type" value="Genomic_DNA"/>
</dbReference>
<sequence length="176" mass="20612">MRNGISIAKMQCLIKPHDDLTKQANKTELEKVKEQQNEGSYQREELYQHKLAYYHMKLALIFLDNKQPDLVIILCDRALSAMLKATYIKTHSTLFLPKYITMTDQLYLLQSESVPALEVVIFIGTIQYLANDPEINRIKNMKKKNIRRLIRKTDEILCFMSQLIIDDPAELYQSIF</sequence>
<dbReference type="Proteomes" id="UP001580430">
    <property type="component" value="Unassembled WGS sequence"/>
</dbReference>
<comment type="caution">
    <text evidence="1">The sequence shown here is derived from an EMBL/GenBank/DDBJ whole genome shotgun (WGS) entry which is preliminary data.</text>
</comment>
<evidence type="ECO:0000313" key="2">
    <source>
        <dbReference type="Proteomes" id="UP001580430"/>
    </source>
</evidence>
<protein>
    <submittedName>
        <fullName evidence="1">Uncharacterized protein</fullName>
    </submittedName>
</protein>
<gene>
    <name evidence="1" type="ORF">ACE5LO_11060</name>
</gene>
<organism evidence="1 2">
    <name type="scientific">Paenibacillus medicaginis</name>
    <dbReference type="NCBI Taxonomy" id="1470560"/>
    <lineage>
        <taxon>Bacteria</taxon>
        <taxon>Bacillati</taxon>
        <taxon>Bacillota</taxon>
        <taxon>Bacilli</taxon>
        <taxon>Bacillales</taxon>
        <taxon>Paenibacillaceae</taxon>
        <taxon>Paenibacillus</taxon>
    </lineage>
</organism>
<proteinExistence type="predicted"/>